<evidence type="ECO:0000259" key="1">
    <source>
        <dbReference type="PROSITE" id="PS50181"/>
    </source>
</evidence>
<dbReference type="SMART" id="SM00256">
    <property type="entry name" value="FBOX"/>
    <property type="match status" value="1"/>
</dbReference>
<dbReference type="InterPro" id="IPR017451">
    <property type="entry name" value="F-box-assoc_interact_dom"/>
</dbReference>
<feature type="domain" description="F-box" evidence="1">
    <location>
        <begin position="18"/>
        <end position="68"/>
    </location>
</feature>
<dbReference type="Pfam" id="PF07734">
    <property type="entry name" value="FBA_1"/>
    <property type="match status" value="1"/>
</dbReference>
<dbReference type="OrthoDB" id="591557at2759"/>
<keyword evidence="3" id="KW-1185">Reference proteome</keyword>
<dbReference type="STRING" id="81985.R0G0C9"/>
<dbReference type="InterPro" id="IPR036047">
    <property type="entry name" value="F-box-like_dom_sf"/>
</dbReference>
<name>R0G0C9_9BRAS</name>
<dbReference type="InterPro" id="IPR006527">
    <property type="entry name" value="F-box-assoc_dom_typ1"/>
</dbReference>
<dbReference type="PROSITE" id="PS50181">
    <property type="entry name" value="FBOX"/>
    <property type="match status" value="1"/>
</dbReference>
<protein>
    <recommendedName>
        <fullName evidence="1">F-box domain-containing protein</fullName>
    </recommendedName>
</protein>
<dbReference type="NCBIfam" id="TIGR01640">
    <property type="entry name" value="F_box_assoc_1"/>
    <property type="match status" value="1"/>
</dbReference>
<dbReference type="Gene3D" id="1.20.1280.50">
    <property type="match status" value="1"/>
</dbReference>
<dbReference type="InterPro" id="IPR050796">
    <property type="entry name" value="SCF_F-box_component"/>
</dbReference>
<reference evidence="3" key="1">
    <citation type="journal article" date="2013" name="Nat. Genet.">
        <title>The Capsella rubella genome and the genomic consequences of rapid mating system evolution.</title>
        <authorList>
            <person name="Slotte T."/>
            <person name="Hazzouri K.M."/>
            <person name="Agren J.A."/>
            <person name="Koenig D."/>
            <person name="Maumus F."/>
            <person name="Guo Y.L."/>
            <person name="Steige K."/>
            <person name="Platts A.E."/>
            <person name="Escobar J.S."/>
            <person name="Newman L.K."/>
            <person name="Wang W."/>
            <person name="Mandakova T."/>
            <person name="Vello E."/>
            <person name="Smith L.M."/>
            <person name="Henz S.R."/>
            <person name="Steffen J."/>
            <person name="Takuno S."/>
            <person name="Brandvain Y."/>
            <person name="Coop G."/>
            <person name="Andolfatto P."/>
            <person name="Hu T.T."/>
            <person name="Blanchette M."/>
            <person name="Clark R.M."/>
            <person name="Quesneville H."/>
            <person name="Nordborg M."/>
            <person name="Gaut B.S."/>
            <person name="Lysak M.A."/>
            <person name="Jenkins J."/>
            <person name="Grimwood J."/>
            <person name="Chapman J."/>
            <person name="Prochnik S."/>
            <person name="Shu S."/>
            <person name="Rokhsar D."/>
            <person name="Schmutz J."/>
            <person name="Weigel D."/>
            <person name="Wright S.I."/>
        </authorList>
    </citation>
    <scope>NUCLEOTIDE SEQUENCE [LARGE SCALE GENOMIC DNA]</scope>
    <source>
        <strain evidence="3">cv. Monte Gargano</strain>
    </source>
</reference>
<dbReference type="EMBL" id="KB870808">
    <property type="protein sequence ID" value="EOA28576.1"/>
    <property type="molecule type" value="Genomic_DNA"/>
</dbReference>
<dbReference type="SUPFAM" id="SSF81383">
    <property type="entry name" value="F-box domain"/>
    <property type="match status" value="1"/>
</dbReference>
<dbReference type="AlphaFoldDB" id="R0G0C9"/>
<accession>R0G0C9</accession>
<sequence>ALSPPLQLPLRNQKKKRTMAMLDLPRDLLENIFSRLDEEFLRQFRCTCKLFNALFKDRGFLQQRFHKAAREVLVMMNSRLFILDVDIDGRQSYTVIKFSRLQYNDQYRNDVDRDQFDISNISHCDGLLLLHTTFDNMLIVWNPCSGQTMHLYPNNQYTGGIFALGYHSKLCDSYKILSINEKSDSVELEMFDLYSDSCSWRALDDVTIGCNIQSRGVSLRGNAYWIASEVIKDSLLLLSFDFTTERFERMDLCFQRVGYEILALSVVSEEQLSVLQQSLETSMVEIWVTANDKSLDQTKILSWSKLLAVDLYTYYYDHRFTYDVSFFIDKESKVVVCWDKEQVYIFGEDHHYGHINVLGGSGCEPLFPAVMFQGWFKFKLPVVTIRSYFKFRR</sequence>
<dbReference type="PANTHER" id="PTHR31672:SF13">
    <property type="entry name" value="F-BOX PROTEIN CPR30-LIKE"/>
    <property type="match status" value="1"/>
</dbReference>
<evidence type="ECO:0000313" key="2">
    <source>
        <dbReference type="EMBL" id="EOA28576.1"/>
    </source>
</evidence>
<proteinExistence type="predicted"/>
<dbReference type="KEGG" id="crb:17889613"/>
<evidence type="ECO:0000313" key="3">
    <source>
        <dbReference type="Proteomes" id="UP000029121"/>
    </source>
</evidence>
<feature type="non-terminal residue" evidence="2">
    <location>
        <position position="1"/>
    </location>
</feature>
<dbReference type="Proteomes" id="UP000029121">
    <property type="component" value="Unassembled WGS sequence"/>
</dbReference>
<organism evidence="2 3">
    <name type="scientific">Capsella rubella</name>
    <dbReference type="NCBI Taxonomy" id="81985"/>
    <lineage>
        <taxon>Eukaryota</taxon>
        <taxon>Viridiplantae</taxon>
        <taxon>Streptophyta</taxon>
        <taxon>Embryophyta</taxon>
        <taxon>Tracheophyta</taxon>
        <taxon>Spermatophyta</taxon>
        <taxon>Magnoliopsida</taxon>
        <taxon>eudicotyledons</taxon>
        <taxon>Gunneridae</taxon>
        <taxon>Pentapetalae</taxon>
        <taxon>rosids</taxon>
        <taxon>malvids</taxon>
        <taxon>Brassicales</taxon>
        <taxon>Brassicaceae</taxon>
        <taxon>Camelineae</taxon>
        <taxon>Capsella</taxon>
    </lineage>
</organism>
<dbReference type="InterPro" id="IPR001810">
    <property type="entry name" value="F-box_dom"/>
</dbReference>
<gene>
    <name evidence="2" type="ORF">CARUB_v10024794mg</name>
</gene>
<dbReference type="PANTHER" id="PTHR31672">
    <property type="entry name" value="BNACNNG10540D PROTEIN"/>
    <property type="match status" value="1"/>
</dbReference>
<dbReference type="Pfam" id="PF00646">
    <property type="entry name" value="F-box"/>
    <property type="match status" value="1"/>
</dbReference>